<gene>
    <name evidence="2" type="ORF">H1R20_g12353</name>
</gene>
<dbReference type="Pfam" id="PF12770">
    <property type="entry name" value="CHAT"/>
    <property type="match status" value="1"/>
</dbReference>
<keyword evidence="3" id="KW-1185">Reference proteome</keyword>
<dbReference type="AlphaFoldDB" id="A0A9W8MCH3"/>
<dbReference type="Proteomes" id="UP001140091">
    <property type="component" value="Unassembled WGS sequence"/>
</dbReference>
<dbReference type="PANTHER" id="PTHR10098:SF108">
    <property type="entry name" value="TETRATRICOPEPTIDE REPEAT PROTEIN 28"/>
    <property type="match status" value="1"/>
</dbReference>
<comment type="caution">
    <text evidence="2">The sequence shown here is derived from an EMBL/GenBank/DDBJ whole genome shotgun (WGS) entry which is preliminary data.</text>
</comment>
<evidence type="ECO:0000259" key="1">
    <source>
        <dbReference type="Pfam" id="PF12770"/>
    </source>
</evidence>
<name>A0A9W8MCH3_9AGAR</name>
<dbReference type="OrthoDB" id="9991317at2759"/>
<sequence length="1231" mass="135726">MSESILDVIDIIGSLPREEIINRFTYAAAEEHCGTFTLKNFEVECTEYHEDLALSETIQLVSLPEGQKDESVTTLTLHRDGTTAFKWQCKESIPVLLSTTGLTFIAQAEELGDIGCFSIILQELIAYRQATTAVNERIGRESEHDSDSSFPTMKLAVDVATTPMDVEAIQKSKNTMLAAAFWAVFERTGKVEDIDVAIDAQTDLVDLTPIDDEALPGNLNTLSQFYRGRFERTRDFTDVKKALAVQRRAVHFTPEGQASLATFTGGLGVAYVTYFEATKRVSDLDTGIAAFRKAMVLDPSDVTFPMNLSLALEKRFESVLQFHDLEEALQICRGVLRQVRASDLQQLPRSLDRLAGLLHCRYKHMGRPEDTEEGASLMREAIGLLDENDSGLPPLLCNFGVFLINRYMLGGELVDLEEAITATQRAILLAGEGISDLAKAHNILGITFLLRFDHTKHLSDIEEAVACGNRAVDLTVNGNPSLPAHLSNFGIFLTSYFSATQVLAYLEQAISVQERAVEMTEDRSTSMSYRLGSLSETLHTLFNHTRKLSDIDRAIACVQSAIDCRLPSMADRTAYLHNLGTFFGERFRITLEVADIEKCLSMHREAIEQTPPTSALLPNRLLNLGHSLVTSHKYTNNTDHLLEAMSYFERAAKSRFGPPKKRINSAREWIETASMINHPSLISAYDTAIRLLSVVGGLEQTIERRHESLANISNLALEAAAAAIELDRIDKAVEWLEEGRCLVWNQLMDLRGSVDDLRSYDEELAERVLSVSQALDKAGSRNSAAEQGLQASLQQKVNSQDEALQHLKLANEWEELLQTVQNIPGFENFLQPASLTNLASHLPEDGPVVIINVHKTRCDAIALLAGCDDPVHIPLTDFSFVMAEEMRREIQEGLSSVGIRARSIATDTEVTDTDTADLVDRAMKPLARAHDPNNIFQKILEQLWTFVVEPILDNLGFSPSDNPGRIWWCPTGPLSFLPLHAAGIYASNSTKNVSLSNYAVSSYTPTISSLSGSWKRSKRDQLGSTGIALISQTDAPGLPSLPGTASEIATIQTQAQEHGLQTLVLAGENATTEATMVSMERCNWIHLACHAFQDTSNPLHSGFHLHDDLLKLSTIIKDNPGSQSPSEFAFLSACQTSTGDATLSEEAVHLAAGMLAAGYSSVVATMWAIPDLYAPTVAKHFYTDVFSRGNRSLDGSQTAYSLHHAMQTLRKELGDSPYSYLAWVPYVHFGL</sequence>
<evidence type="ECO:0000313" key="3">
    <source>
        <dbReference type="Proteomes" id="UP001140091"/>
    </source>
</evidence>
<accession>A0A9W8MCH3</accession>
<feature type="domain" description="CHAT" evidence="1">
    <location>
        <begin position="937"/>
        <end position="1230"/>
    </location>
</feature>
<organism evidence="2 3">
    <name type="scientific">Candolleomyces eurysporus</name>
    <dbReference type="NCBI Taxonomy" id="2828524"/>
    <lineage>
        <taxon>Eukaryota</taxon>
        <taxon>Fungi</taxon>
        <taxon>Dikarya</taxon>
        <taxon>Basidiomycota</taxon>
        <taxon>Agaricomycotina</taxon>
        <taxon>Agaricomycetes</taxon>
        <taxon>Agaricomycetidae</taxon>
        <taxon>Agaricales</taxon>
        <taxon>Agaricineae</taxon>
        <taxon>Psathyrellaceae</taxon>
        <taxon>Candolleomyces</taxon>
    </lineage>
</organism>
<dbReference type="InterPro" id="IPR024983">
    <property type="entry name" value="CHAT_dom"/>
</dbReference>
<dbReference type="SUPFAM" id="SSF48452">
    <property type="entry name" value="TPR-like"/>
    <property type="match status" value="1"/>
</dbReference>
<evidence type="ECO:0000313" key="2">
    <source>
        <dbReference type="EMBL" id="KAJ2924742.1"/>
    </source>
</evidence>
<dbReference type="EMBL" id="JANBPK010001207">
    <property type="protein sequence ID" value="KAJ2924742.1"/>
    <property type="molecule type" value="Genomic_DNA"/>
</dbReference>
<dbReference type="InterPro" id="IPR011990">
    <property type="entry name" value="TPR-like_helical_dom_sf"/>
</dbReference>
<dbReference type="Gene3D" id="1.25.40.10">
    <property type="entry name" value="Tetratricopeptide repeat domain"/>
    <property type="match status" value="2"/>
</dbReference>
<protein>
    <recommendedName>
        <fullName evidence="1">CHAT domain-containing protein</fullName>
    </recommendedName>
</protein>
<feature type="non-terminal residue" evidence="2">
    <location>
        <position position="1"/>
    </location>
</feature>
<reference evidence="2" key="1">
    <citation type="submission" date="2022-06" db="EMBL/GenBank/DDBJ databases">
        <title>Genome Sequence of Candolleomyces eurysporus.</title>
        <authorList>
            <person name="Buettner E."/>
        </authorList>
    </citation>
    <scope>NUCLEOTIDE SEQUENCE</scope>
    <source>
        <strain evidence="2">VTCC 930004</strain>
    </source>
</reference>
<dbReference type="PANTHER" id="PTHR10098">
    <property type="entry name" value="RAPSYN-RELATED"/>
    <property type="match status" value="1"/>
</dbReference>
<proteinExistence type="predicted"/>